<keyword evidence="4" id="KW-1185">Reference proteome</keyword>
<name>A0A0L0DF97_THETB</name>
<dbReference type="SUPFAM" id="SSF55418">
    <property type="entry name" value="eIF4e-like"/>
    <property type="match status" value="1"/>
</dbReference>
<keyword evidence="1" id="KW-0648">Protein biosynthesis</keyword>
<sequence length="179" mass="19794">MLFSNGSVRPSQLPGDSNYYLSRDHHYPMWEAFPNGGAWNIKLDKRGDVMDRMWEELFLATIGEAFGEPDVVAIVLAIRSQRNFLSVWNADNMNHAVRFQISETLRALFSIRGVTDSLEYKSHATSMKDGSTFRNAMTYQSVVTQEPAAKKNPTEAAKAAGTKPPPNSPAKVAKGSAKA</sequence>
<dbReference type="Gene3D" id="3.30.760.10">
    <property type="entry name" value="RNA Cap, Translation Initiation Factor Eif4e"/>
    <property type="match status" value="1"/>
</dbReference>
<comment type="similarity">
    <text evidence="1">Belongs to the eukaryotic initiation factor 4E family.</text>
</comment>
<gene>
    <name evidence="3" type="ORF">AMSG_07207</name>
</gene>
<dbReference type="GeneID" id="25566180"/>
<dbReference type="RefSeq" id="XP_013756650.1">
    <property type="nucleotide sequence ID" value="XM_013901196.1"/>
</dbReference>
<dbReference type="PANTHER" id="PTHR11960:SF18">
    <property type="entry name" value="EUKARYOTIC TRANSLATION INITIATION FACTOR 4E HOMOLOGOUS PROTEIN, ISOFORM B"/>
    <property type="match status" value="1"/>
</dbReference>
<dbReference type="Proteomes" id="UP000054408">
    <property type="component" value="Unassembled WGS sequence"/>
</dbReference>
<feature type="region of interest" description="Disordered" evidence="2">
    <location>
        <begin position="144"/>
        <end position="179"/>
    </location>
</feature>
<organism evidence="3 4">
    <name type="scientific">Thecamonas trahens ATCC 50062</name>
    <dbReference type="NCBI Taxonomy" id="461836"/>
    <lineage>
        <taxon>Eukaryota</taxon>
        <taxon>Apusozoa</taxon>
        <taxon>Apusomonadida</taxon>
        <taxon>Apusomonadidae</taxon>
        <taxon>Thecamonas</taxon>
    </lineage>
</organism>
<proteinExistence type="inferred from homology"/>
<dbReference type="eggNOG" id="KOG1669">
    <property type="taxonomic scope" value="Eukaryota"/>
</dbReference>
<dbReference type="OMA" id="YKSHATS"/>
<dbReference type="STRING" id="461836.A0A0L0DF97"/>
<accession>A0A0L0DF97</accession>
<dbReference type="PANTHER" id="PTHR11960">
    <property type="entry name" value="EUKARYOTIC TRANSLATION INITIATION FACTOR 4E RELATED"/>
    <property type="match status" value="1"/>
</dbReference>
<dbReference type="OrthoDB" id="590761at2759"/>
<evidence type="ECO:0000313" key="4">
    <source>
        <dbReference type="Proteomes" id="UP000054408"/>
    </source>
</evidence>
<evidence type="ECO:0000256" key="2">
    <source>
        <dbReference type="SAM" id="MobiDB-lite"/>
    </source>
</evidence>
<dbReference type="GO" id="GO:0016281">
    <property type="term" value="C:eukaryotic translation initiation factor 4F complex"/>
    <property type="evidence" value="ECO:0007669"/>
    <property type="project" value="TreeGrafter"/>
</dbReference>
<evidence type="ECO:0000313" key="3">
    <source>
        <dbReference type="EMBL" id="KNC50954.1"/>
    </source>
</evidence>
<dbReference type="InterPro" id="IPR001040">
    <property type="entry name" value="TIF_eIF_4E"/>
</dbReference>
<keyword evidence="1" id="KW-0396">Initiation factor</keyword>
<keyword evidence="1" id="KW-0694">RNA-binding</keyword>
<protein>
    <submittedName>
        <fullName evidence="3">Uncharacterized protein</fullName>
    </submittedName>
</protein>
<dbReference type="InterPro" id="IPR023398">
    <property type="entry name" value="TIF_eIF4e-like"/>
</dbReference>
<dbReference type="AlphaFoldDB" id="A0A0L0DF97"/>
<dbReference type="GO" id="GO:0000340">
    <property type="term" value="F:RNA 7-methylguanosine cap binding"/>
    <property type="evidence" value="ECO:0007669"/>
    <property type="project" value="TreeGrafter"/>
</dbReference>
<dbReference type="Pfam" id="PF01652">
    <property type="entry name" value="IF4E"/>
    <property type="match status" value="1"/>
</dbReference>
<dbReference type="GO" id="GO:0003743">
    <property type="term" value="F:translation initiation factor activity"/>
    <property type="evidence" value="ECO:0007669"/>
    <property type="project" value="UniProtKB-KW"/>
</dbReference>
<reference evidence="3 4" key="1">
    <citation type="submission" date="2010-05" db="EMBL/GenBank/DDBJ databases">
        <title>The Genome Sequence of Thecamonas trahens ATCC 50062.</title>
        <authorList>
            <consortium name="The Broad Institute Genome Sequencing Platform"/>
            <person name="Russ C."/>
            <person name="Cuomo C."/>
            <person name="Shea T."/>
            <person name="Young S.K."/>
            <person name="Zeng Q."/>
            <person name="Koehrsen M."/>
            <person name="Haas B."/>
            <person name="Borodovsky M."/>
            <person name="Guigo R."/>
            <person name="Alvarado L."/>
            <person name="Berlin A."/>
            <person name="Bochicchio J."/>
            <person name="Borenstein D."/>
            <person name="Chapman S."/>
            <person name="Chen Z."/>
            <person name="Freedman E."/>
            <person name="Gellesch M."/>
            <person name="Goldberg J."/>
            <person name="Griggs A."/>
            <person name="Gujja S."/>
            <person name="Heilman E."/>
            <person name="Heiman D."/>
            <person name="Hepburn T."/>
            <person name="Howarth C."/>
            <person name="Jen D."/>
            <person name="Larson L."/>
            <person name="Mehta T."/>
            <person name="Park D."/>
            <person name="Pearson M."/>
            <person name="Roberts A."/>
            <person name="Saif S."/>
            <person name="Shenoy N."/>
            <person name="Sisk P."/>
            <person name="Stolte C."/>
            <person name="Sykes S."/>
            <person name="Thomson T."/>
            <person name="Walk T."/>
            <person name="White J."/>
            <person name="Yandava C."/>
            <person name="Burger G."/>
            <person name="Gray M.W."/>
            <person name="Holland P.W.H."/>
            <person name="King N."/>
            <person name="Lang F.B.F."/>
            <person name="Roger A.J."/>
            <person name="Ruiz-Trillo I."/>
            <person name="Lander E."/>
            <person name="Nusbaum C."/>
        </authorList>
    </citation>
    <scope>NUCLEOTIDE SEQUENCE [LARGE SCALE GENOMIC DNA]</scope>
    <source>
        <strain evidence="3 4">ATCC 50062</strain>
    </source>
</reference>
<evidence type="ECO:0000256" key="1">
    <source>
        <dbReference type="RuleBase" id="RU004374"/>
    </source>
</evidence>
<dbReference type="EMBL" id="GL349463">
    <property type="protein sequence ID" value="KNC50954.1"/>
    <property type="molecule type" value="Genomic_DNA"/>
</dbReference>